<evidence type="ECO:0000259" key="1">
    <source>
        <dbReference type="PROSITE" id="PS51186"/>
    </source>
</evidence>
<dbReference type="InterPro" id="IPR016181">
    <property type="entry name" value="Acyl_CoA_acyltransferase"/>
</dbReference>
<dbReference type="OrthoDB" id="4216009at2759"/>
<sequence>MTNLSETTPLAPPTRDSTITLREITKENWRAITDLRVAASQTTIVASNLKSLCESHYSEDAWARGIYADETPVGFLMMSLWEPEDWYAVWRFMIDEKYQGLGYGRKSMLLAIAHVKETYADAKQIRLMSIGPEGRKDVSAKDSPYNFYLGLGFKPEGEFTEDGEKDMVLELERS</sequence>
<dbReference type="PROSITE" id="PS51186">
    <property type="entry name" value="GNAT"/>
    <property type="match status" value="1"/>
</dbReference>
<dbReference type="Gene3D" id="1.10.287.900">
    <property type="entry name" value="The crystal structure of the spermine/spermidine acetyltransferase from enterococcus faecali"/>
    <property type="match status" value="1"/>
</dbReference>
<keyword evidence="3" id="KW-1185">Reference proteome</keyword>
<dbReference type="SUPFAM" id="SSF55729">
    <property type="entry name" value="Acyl-CoA N-acyltransferases (Nat)"/>
    <property type="match status" value="1"/>
</dbReference>
<dbReference type="Gene3D" id="3.40.630.30">
    <property type="match status" value="1"/>
</dbReference>
<organism evidence="2 3">
    <name type="scientific">Mortierella alpina</name>
    <name type="common">Oleaginous fungus</name>
    <name type="synonym">Mortierella renispora</name>
    <dbReference type="NCBI Taxonomy" id="64518"/>
    <lineage>
        <taxon>Eukaryota</taxon>
        <taxon>Fungi</taxon>
        <taxon>Fungi incertae sedis</taxon>
        <taxon>Mucoromycota</taxon>
        <taxon>Mortierellomycotina</taxon>
        <taxon>Mortierellomycetes</taxon>
        <taxon>Mortierellales</taxon>
        <taxon>Mortierellaceae</taxon>
        <taxon>Mortierella</taxon>
    </lineage>
</organism>
<dbReference type="InterPro" id="IPR027455">
    <property type="entry name" value="Sper_AcTfrase_N"/>
</dbReference>
<dbReference type="EMBL" id="JAAAHY010000898">
    <property type="protein sequence ID" value="KAF9955549.1"/>
    <property type="molecule type" value="Genomic_DNA"/>
</dbReference>
<reference evidence="2" key="1">
    <citation type="journal article" date="2020" name="Fungal Divers.">
        <title>Resolving the Mortierellaceae phylogeny through synthesis of multi-gene phylogenetics and phylogenomics.</title>
        <authorList>
            <person name="Vandepol N."/>
            <person name="Liber J."/>
            <person name="Desiro A."/>
            <person name="Na H."/>
            <person name="Kennedy M."/>
            <person name="Barry K."/>
            <person name="Grigoriev I.V."/>
            <person name="Miller A.N."/>
            <person name="O'Donnell K."/>
            <person name="Stajich J.E."/>
            <person name="Bonito G."/>
        </authorList>
    </citation>
    <scope>NUCLEOTIDE SEQUENCE</scope>
    <source>
        <strain evidence="2">CK1249</strain>
    </source>
</reference>
<protein>
    <recommendedName>
        <fullName evidence="1">N-acetyltransferase domain-containing protein</fullName>
    </recommendedName>
</protein>
<comment type="caution">
    <text evidence="2">The sequence shown here is derived from an EMBL/GenBank/DDBJ whole genome shotgun (WGS) entry which is preliminary data.</text>
</comment>
<evidence type="ECO:0000313" key="2">
    <source>
        <dbReference type="EMBL" id="KAF9955549.1"/>
    </source>
</evidence>
<dbReference type="Pfam" id="PF00583">
    <property type="entry name" value="Acetyltransf_1"/>
    <property type="match status" value="1"/>
</dbReference>
<accession>A0A9P6IZL3</accession>
<proteinExistence type="predicted"/>
<dbReference type="CDD" id="cd04301">
    <property type="entry name" value="NAT_SF"/>
    <property type="match status" value="1"/>
</dbReference>
<dbReference type="InterPro" id="IPR000182">
    <property type="entry name" value="GNAT_dom"/>
</dbReference>
<dbReference type="GO" id="GO:0016747">
    <property type="term" value="F:acyltransferase activity, transferring groups other than amino-acyl groups"/>
    <property type="evidence" value="ECO:0007669"/>
    <property type="project" value="InterPro"/>
</dbReference>
<gene>
    <name evidence="2" type="ORF">BGZ70_010188</name>
</gene>
<dbReference type="Proteomes" id="UP000738359">
    <property type="component" value="Unassembled WGS sequence"/>
</dbReference>
<evidence type="ECO:0000313" key="3">
    <source>
        <dbReference type="Proteomes" id="UP000738359"/>
    </source>
</evidence>
<feature type="domain" description="N-acetyltransferase" evidence="1">
    <location>
        <begin position="19"/>
        <end position="172"/>
    </location>
</feature>
<name>A0A9P6IZL3_MORAP</name>
<dbReference type="AlphaFoldDB" id="A0A9P6IZL3"/>